<keyword evidence="4" id="KW-1185">Reference proteome</keyword>
<dbReference type="GO" id="GO:0030424">
    <property type="term" value="C:axon"/>
    <property type="evidence" value="ECO:0007669"/>
    <property type="project" value="TreeGrafter"/>
</dbReference>
<dbReference type="PANTHER" id="PTHR10075:SF100">
    <property type="entry name" value="FASCICLIN-2"/>
    <property type="match status" value="1"/>
</dbReference>
<gene>
    <name evidence="3" type="ORF">HZH68_014335</name>
</gene>
<protein>
    <recommendedName>
        <fullName evidence="2">Ig-like domain-containing protein</fullName>
    </recommendedName>
</protein>
<dbReference type="AlphaFoldDB" id="A0A834MVQ0"/>
<name>A0A834MVQ0_VESGE</name>
<dbReference type="GO" id="GO:0007411">
    <property type="term" value="P:axon guidance"/>
    <property type="evidence" value="ECO:0007669"/>
    <property type="project" value="TreeGrafter"/>
</dbReference>
<dbReference type="Proteomes" id="UP000617340">
    <property type="component" value="Unassembled WGS sequence"/>
</dbReference>
<keyword evidence="1" id="KW-0393">Immunoglobulin domain</keyword>
<dbReference type="Gene3D" id="2.60.40.10">
    <property type="entry name" value="Immunoglobulins"/>
    <property type="match status" value="2"/>
</dbReference>
<evidence type="ECO:0000313" key="4">
    <source>
        <dbReference type="Proteomes" id="UP000617340"/>
    </source>
</evidence>
<dbReference type="InterPro" id="IPR036179">
    <property type="entry name" value="Ig-like_dom_sf"/>
</dbReference>
<dbReference type="FunFam" id="2.60.40.10:FF:000333">
    <property type="entry name" value="Down syndrome cell adhesion molecule"/>
    <property type="match status" value="1"/>
</dbReference>
<evidence type="ECO:0000256" key="1">
    <source>
        <dbReference type="ARBA" id="ARBA00023319"/>
    </source>
</evidence>
<proteinExistence type="predicted"/>
<feature type="domain" description="Ig-like" evidence="2">
    <location>
        <begin position="58"/>
        <end position="147"/>
    </location>
</feature>
<dbReference type="PROSITE" id="PS50835">
    <property type="entry name" value="IG_LIKE"/>
    <property type="match status" value="1"/>
</dbReference>
<dbReference type="InterPro" id="IPR003598">
    <property type="entry name" value="Ig_sub2"/>
</dbReference>
<evidence type="ECO:0000313" key="3">
    <source>
        <dbReference type="EMBL" id="KAF7384723.1"/>
    </source>
</evidence>
<dbReference type="GO" id="GO:0005886">
    <property type="term" value="C:plasma membrane"/>
    <property type="evidence" value="ECO:0007669"/>
    <property type="project" value="TreeGrafter"/>
</dbReference>
<dbReference type="SMART" id="SM00408">
    <property type="entry name" value="IGc2"/>
    <property type="match status" value="1"/>
</dbReference>
<sequence>MNGQILPTSRRQEVSPNGTLILHRVDSATDRGAYTCTAKNKQGRSDSQTVHIEVKVPPKIDPFSFPDNPQEGSRVHVTCVVSEGDSPLKITWLKDGKPLKLKEATTHQFGDFDLALRIQRASTAHNGNYTCVASNEAAKTSRTASLKVHGKGKPSKVQEKCGVGFPVAMHFKETEGPG</sequence>
<dbReference type="Pfam" id="PF13927">
    <property type="entry name" value="Ig_3"/>
    <property type="match status" value="1"/>
</dbReference>
<dbReference type="SMART" id="SM00409">
    <property type="entry name" value="IG"/>
    <property type="match status" value="1"/>
</dbReference>
<dbReference type="InterPro" id="IPR003599">
    <property type="entry name" value="Ig_sub"/>
</dbReference>
<reference evidence="3" key="1">
    <citation type="journal article" date="2020" name="G3 (Bethesda)">
        <title>High-Quality Assemblies for Three Invasive Social Wasps from the &lt;i&gt;Vespula&lt;/i&gt; Genus.</title>
        <authorList>
            <person name="Harrop T.W.R."/>
            <person name="Guhlin J."/>
            <person name="McLaughlin G.M."/>
            <person name="Permina E."/>
            <person name="Stockwell P."/>
            <person name="Gilligan J."/>
            <person name="Le Lec M.F."/>
            <person name="Gruber M.A.M."/>
            <person name="Quinn O."/>
            <person name="Lovegrove M."/>
            <person name="Duncan E.J."/>
            <person name="Remnant E.J."/>
            <person name="Van Eeckhoven J."/>
            <person name="Graham B."/>
            <person name="Knapp R.A."/>
            <person name="Langford K.W."/>
            <person name="Kronenberg Z."/>
            <person name="Press M.O."/>
            <person name="Eacker S.M."/>
            <person name="Wilson-Rankin E.E."/>
            <person name="Purcell J."/>
            <person name="Lester P.J."/>
            <person name="Dearden P.K."/>
        </authorList>
    </citation>
    <scope>NUCLEOTIDE SEQUENCE</scope>
    <source>
        <strain evidence="3">Linc-1</strain>
    </source>
</reference>
<dbReference type="GO" id="GO:0098632">
    <property type="term" value="F:cell-cell adhesion mediator activity"/>
    <property type="evidence" value="ECO:0007669"/>
    <property type="project" value="TreeGrafter"/>
</dbReference>
<evidence type="ECO:0000259" key="2">
    <source>
        <dbReference type="PROSITE" id="PS50835"/>
    </source>
</evidence>
<dbReference type="GO" id="GO:0007156">
    <property type="term" value="P:homophilic cell adhesion via plasma membrane adhesion molecules"/>
    <property type="evidence" value="ECO:0007669"/>
    <property type="project" value="TreeGrafter"/>
</dbReference>
<dbReference type="InterPro" id="IPR007110">
    <property type="entry name" value="Ig-like_dom"/>
</dbReference>
<dbReference type="PANTHER" id="PTHR10075">
    <property type="entry name" value="BASIGIN RELATED"/>
    <property type="match status" value="1"/>
</dbReference>
<accession>A0A834MVQ0</accession>
<organism evidence="3 4">
    <name type="scientific">Vespula germanica</name>
    <name type="common">German yellow jacket</name>
    <name type="synonym">Paravespula germanica</name>
    <dbReference type="NCBI Taxonomy" id="30212"/>
    <lineage>
        <taxon>Eukaryota</taxon>
        <taxon>Metazoa</taxon>
        <taxon>Ecdysozoa</taxon>
        <taxon>Arthropoda</taxon>
        <taxon>Hexapoda</taxon>
        <taxon>Insecta</taxon>
        <taxon>Pterygota</taxon>
        <taxon>Neoptera</taxon>
        <taxon>Endopterygota</taxon>
        <taxon>Hymenoptera</taxon>
        <taxon>Apocrita</taxon>
        <taxon>Aculeata</taxon>
        <taxon>Vespoidea</taxon>
        <taxon>Vespidae</taxon>
        <taxon>Vespinae</taxon>
        <taxon>Vespula</taxon>
    </lineage>
</organism>
<dbReference type="SUPFAM" id="SSF48726">
    <property type="entry name" value="Immunoglobulin"/>
    <property type="match status" value="2"/>
</dbReference>
<dbReference type="EMBL" id="JACSDZ010000017">
    <property type="protein sequence ID" value="KAF7384723.1"/>
    <property type="molecule type" value="Genomic_DNA"/>
</dbReference>
<dbReference type="GO" id="GO:0070593">
    <property type="term" value="P:dendrite self-avoidance"/>
    <property type="evidence" value="ECO:0007669"/>
    <property type="project" value="TreeGrafter"/>
</dbReference>
<comment type="caution">
    <text evidence="3">The sequence shown here is derived from an EMBL/GenBank/DDBJ whole genome shotgun (WGS) entry which is preliminary data.</text>
</comment>
<dbReference type="InterPro" id="IPR013783">
    <property type="entry name" value="Ig-like_fold"/>
</dbReference>